<dbReference type="GO" id="GO:0008270">
    <property type="term" value="F:zinc ion binding"/>
    <property type="evidence" value="ECO:0007669"/>
    <property type="project" value="UniProtKB-KW"/>
</dbReference>
<dbReference type="Gene3D" id="3.30.1740.10">
    <property type="entry name" value="Zinc finger, PARP-type"/>
    <property type="match status" value="1"/>
</dbReference>
<evidence type="ECO:0000259" key="7">
    <source>
        <dbReference type="PROSITE" id="PS50064"/>
    </source>
</evidence>
<feature type="domain" description="PARP-type" evidence="7">
    <location>
        <begin position="55"/>
        <end position="144"/>
    </location>
</feature>
<evidence type="ECO:0000313" key="9">
    <source>
        <dbReference type="Proteomes" id="UP001230188"/>
    </source>
</evidence>
<dbReference type="Proteomes" id="UP001230188">
    <property type="component" value="Unassembled WGS sequence"/>
</dbReference>
<dbReference type="PROSITE" id="PS50064">
    <property type="entry name" value="ZF_PARP_2"/>
    <property type="match status" value="1"/>
</dbReference>
<keyword evidence="9" id="KW-1185">Reference proteome</keyword>
<dbReference type="GO" id="GO:0003677">
    <property type="term" value="F:DNA binding"/>
    <property type="evidence" value="ECO:0007669"/>
    <property type="project" value="InterPro"/>
</dbReference>
<evidence type="ECO:0000256" key="6">
    <source>
        <dbReference type="SAM" id="MobiDB-lite"/>
    </source>
</evidence>
<protein>
    <recommendedName>
        <fullName evidence="7">PARP-type domain-containing protein</fullName>
    </recommendedName>
</protein>
<reference evidence="8" key="1">
    <citation type="submission" date="2023-01" db="EMBL/GenBank/DDBJ databases">
        <title>Metagenome sequencing of chrysophaentin producing Chrysophaeum taylorii.</title>
        <authorList>
            <person name="Davison J."/>
            <person name="Bewley C."/>
        </authorList>
    </citation>
    <scope>NUCLEOTIDE SEQUENCE</scope>
    <source>
        <strain evidence="8">NIES-1699</strain>
    </source>
</reference>
<keyword evidence="5" id="KW-0539">Nucleus</keyword>
<accession>A0AAD7XRZ6</accession>
<keyword evidence="2" id="KW-0479">Metal-binding</keyword>
<dbReference type="SUPFAM" id="SSF57716">
    <property type="entry name" value="Glucocorticoid receptor-like (DNA-binding domain)"/>
    <property type="match status" value="1"/>
</dbReference>
<dbReference type="Pfam" id="PF00645">
    <property type="entry name" value="zf-PARP"/>
    <property type="match status" value="1"/>
</dbReference>
<comment type="caution">
    <text evidence="8">The sequence shown here is derived from an EMBL/GenBank/DDBJ whole genome shotgun (WGS) entry which is preliminary data.</text>
</comment>
<feature type="compositionally biased region" description="Basic and acidic residues" evidence="6">
    <location>
        <begin position="152"/>
        <end position="161"/>
    </location>
</feature>
<comment type="subcellular location">
    <subcellularLocation>
        <location evidence="1">Nucleus</location>
    </subcellularLocation>
</comment>
<feature type="compositionally biased region" description="Polar residues" evidence="6">
    <location>
        <begin position="162"/>
        <end position="173"/>
    </location>
</feature>
<dbReference type="SMART" id="SM01336">
    <property type="entry name" value="zf-PARP"/>
    <property type="match status" value="1"/>
</dbReference>
<dbReference type="InterPro" id="IPR036957">
    <property type="entry name" value="Znf_PARP_sf"/>
</dbReference>
<keyword evidence="4" id="KW-0862">Zinc</keyword>
<gene>
    <name evidence="8" type="ORF">CTAYLR_005751</name>
</gene>
<organism evidence="8 9">
    <name type="scientific">Chrysophaeum taylorii</name>
    <dbReference type="NCBI Taxonomy" id="2483200"/>
    <lineage>
        <taxon>Eukaryota</taxon>
        <taxon>Sar</taxon>
        <taxon>Stramenopiles</taxon>
        <taxon>Ochrophyta</taxon>
        <taxon>Pelagophyceae</taxon>
        <taxon>Pelagomonadales</taxon>
        <taxon>Pelagomonadaceae</taxon>
        <taxon>Chrysophaeum</taxon>
    </lineage>
</organism>
<evidence type="ECO:0000313" key="8">
    <source>
        <dbReference type="EMBL" id="KAJ8608500.1"/>
    </source>
</evidence>
<sequence>MMPTTNTAAAESANNHAQLLAKLGVAMSGGSKGASQRDHGHIGGLVAGRLGDNKYVVDYAVDGRSKCRHASCKEQIEQGVLRIGKIPPALRTGHAIRTQWYHPECIFKSFSRMTKTTKTIHCVEDLDGFHKLIPSDQDLVKSYVHNRHLSHAESLDQRAGEQTRSTSPQQHSNPMVPLGLMLLNQNQCMAPAPDIPMGSPPPPGNSPTLLFDLDASAVASRICSLGPAFEKVSTRFVECGIDGKYILTRTPAEFDEILCDLGVNDSTTGRQKRRRISYELGLCV</sequence>
<evidence type="ECO:0000256" key="5">
    <source>
        <dbReference type="ARBA" id="ARBA00023242"/>
    </source>
</evidence>
<dbReference type="AlphaFoldDB" id="A0AAD7XRZ6"/>
<dbReference type="GO" id="GO:0005634">
    <property type="term" value="C:nucleus"/>
    <property type="evidence" value="ECO:0007669"/>
    <property type="project" value="UniProtKB-SubCell"/>
</dbReference>
<dbReference type="EMBL" id="JAQMWT010000167">
    <property type="protein sequence ID" value="KAJ8608500.1"/>
    <property type="molecule type" value="Genomic_DNA"/>
</dbReference>
<evidence type="ECO:0000256" key="4">
    <source>
        <dbReference type="ARBA" id="ARBA00022833"/>
    </source>
</evidence>
<evidence type="ECO:0000256" key="1">
    <source>
        <dbReference type="ARBA" id="ARBA00004123"/>
    </source>
</evidence>
<evidence type="ECO:0000256" key="3">
    <source>
        <dbReference type="ARBA" id="ARBA00022771"/>
    </source>
</evidence>
<evidence type="ECO:0000256" key="2">
    <source>
        <dbReference type="ARBA" id="ARBA00022723"/>
    </source>
</evidence>
<keyword evidence="3" id="KW-0863">Zinc-finger</keyword>
<dbReference type="InterPro" id="IPR001510">
    <property type="entry name" value="Znf_PARP"/>
</dbReference>
<feature type="region of interest" description="Disordered" evidence="6">
    <location>
        <begin position="152"/>
        <end position="174"/>
    </location>
</feature>
<proteinExistence type="predicted"/>
<name>A0AAD7XRZ6_9STRA</name>